<dbReference type="OrthoDB" id="5022306at2"/>
<proteinExistence type="predicted"/>
<dbReference type="Pfam" id="PF12867">
    <property type="entry name" value="DinB_2"/>
    <property type="match status" value="1"/>
</dbReference>
<dbReference type="InterPro" id="IPR024775">
    <property type="entry name" value="DinB-like"/>
</dbReference>
<evidence type="ECO:0000313" key="2">
    <source>
        <dbReference type="EMBL" id="TQL49971.1"/>
    </source>
</evidence>
<keyword evidence="3" id="KW-1185">Reference proteome</keyword>
<organism evidence="2 3">
    <name type="scientific">Ornithinicoccus hortensis</name>
    <dbReference type="NCBI Taxonomy" id="82346"/>
    <lineage>
        <taxon>Bacteria</taxon>
        <taxon>Bacillati</taxon>
        <taxon>Actinomycetota</taxon>
        <taxon>Actinomycetes</taxon>
        <taxon>Micrococcales</taxon>
        <taxon>Intrasporangiaceae</taxon>
        <taxon>Ornithinicoccus</taxon>
    </lineage>
</organism>
<dbReference type="AlphaFoldDB" id="A0A542YPI6"/>
<comment type="caution">
    <text evidence="2">The sequence shown here is derived from an EMBL/GenBank/DDBJ whole genome shotgun (WGS) entry which is preliminary data.</text>
</comment>
<gene>
    <name evidence="2" type="ORF">FB467_1069</name>
</gene>
<sequence>MSSTPDSFPITAHTWAEFALEQLTWHWEGQLRPRLEGLTDEEYLWEPVPGAWNVRPRESATTSHAAGPGDLVLDFAIPEPDPAPVTTIAWRLAHLVVGVFGARNASHFGGPPADYFTWEYAATADEALAQLDATYQGWVAGVRALDEEALWRPVGEAEGPFAEHPMAELVLHIHREAIHHGAEIALLRDLWAHRA</sequence>
<dbReference type="RefSeq" id="WP_141784171.1">
    <property type="nucleotide sequence ID" value="NZ_BAAAIK010000004.1"/>
</dbReference>
<dbReference type="EMBL" id="VFOP01000001">
    <property type="protein sequence ID" value="TQL49971.1"/>
    <property type="molecule type" value="Genomic_DNA"/>
</dbReference>
<dbReference type="InterPro" id="IPR034660">
    <property type="entry name" value="DinB/YfiT-like"/>
</dbReference>
<accession>A0A542YPI6</accession>
<name>A0A542YPI6_9MICO</name>
<feature type="domain" description="DinB-like" evidence="1">
    <location>
        <begin position="22"/>
        <end position="184"/>
    </location>
</feature>
<dbReference type="SUPFAM" id="SSF109854">
    <property type="entry name" value="DinB/YfiT-like putative metalloenzymes"/>
    <property type="match status" value="1"/>
</dbReference>
<evidence type="ECO:0000313" key="3">
    <source>
        <dbReference type="Proteomes" id="UP000319516"/>
    </source>
</evidence>
<reference evidence="2 3" key="1">
    <citation type="submission" date="2019-06" db="EMBL/GenBank/DDBJ databases">
        <title>Sequencing the genomes of 1000 actinobacteria strains.</title>
        <authorList>
            <person name="Klenk H.-P."/>
        </authorList>
    </citation>
    <scope>NUCLEOTIDE SEQUENCE [LARGE SCALE GENOMIC DNA]</scope>
    <source>
        <strain evidence="2 3">DSM 12335</strain>
    </source>
</reference>
<protein>
    <submittedName>
        <fullName evidence="2">DinB family protein</fullName>
    </submittedName>
</protein>
<dbReference type="Gene3D" id="1.20.120.450">
    <property type="entry name" value="dinb family like domain"/>
    <property type="match status" value="1"/>
</dbReference>
<dbReference type="Proteomes" id="UP000319516">
    <property type="component" value="Unassembled WGS sequence"/>
</dbReference>
<evidence type="ECO:0000259" key="1">
    <source>
        <dbReference type="Pfam" id="PF12867"/>
    </source>
</evidence>